<name>A0ACB7ZIE5_9ERIC</name>
<dbReference type="Proteomes" id="UP000828048">
    <property type="component" value="Chromosome 9"/>
</dbReference>
<sequence>MDFPSITPSPFGEAKQFRQIVGFEAIAADKQANRMAKGKQKAMVANKQKDNALAELRQHRNGGVVIPDELELHIHQVKRNAEAKVAEKLKPSCMGKGKQKSTCANKGKENAPVGPSVHHHRNGVVIRDEMHIRICEEKRRAEAIAVEKLKGTSMGKGKKKVTYATKGQDNFVVPNQNVISKFTLAQRARRERERSLKQSTTIPLGQRLQVDHQQEGQCLQPMENINSFSIASRRHPICLEQGTVSTNVAEPAQKRQMVAHSSTCSTDQPSTSFAPQRNWSTPISQLFQEDLCCGVDIEDIPMGSRVHTPTHINLGRHYLGKMDILCERCSALHWMDEKLARSSRRVPLFGTCCLQGTIKLDLLATPPPPLKALYDGNDDLSKSFRSYTRMYNTANAFTSLGAKWDDRALNGRGPVPFTIHGELRHRTGSLLPQTGQDGTYAQLYIIDPGAALDVHSRRNPQLRRDVLQIIQQSLSEVNAFIGKFRQAYAVLNQLAETGQNLPAHLHYKYSTILRSGKLFQEFLVDVWAATEQNRLTYYKLNQDELSIRINFELDFTKILLILVLKR</sequence>
<proteinExistence type="predicted"/>
<accession>A0ACB7ZIE5</accession>
<reference evidence="1 2" key="1">
    <citation type="journal article" date="2021" name="Hortic Res">
        <title>High-quality reference genome and annotation aids understanding of berry development for evergreen blueberry (Vaccinium darrowii).</title>
        <authorList>
            <person name="Yu J."/>
            <person name="Hulse-Kemp A.M."/>
            <person name="Babiker E."/>
            <person name="Staton M."/>
        </authorList>
    </citation>
    <scope>NUCLEOTIDE SEQUENCE [LARGE SCALE GENOMIC DNA]</scope>
    <source>
        <strain evidence="2">cv. NJ 8807/NJ 8810</strain>
        <tissue evidence="1">Young leaf</tissue>
    </source>
</reference>
<keyword evidence="2" id="KW-1185">Reference proteome</keyword>
<dbReference type="EMBL" id="CM037159">
    <property type="protein sequence ID" value="KAH7865239.1"/>
    <property type="molecule type" value="Genomic_DNA"/>
</dbReference>
<evidence type="ECO:0000313" key="2">
    <source>
        <dbReference type="Proteomes" id="UP000828048"/>
    </source>
</evidence>
<organism evidence="1 2">
    <name type="scientific">Vaccinium darrowii</name>
    <dbReference type="NCBI Taxonomy" id="229202"/>
    <lineage>
        <taxon>Eukaryota</taxon>
        <taxon>Viridiplantae</taxon>
        <taxon>Streptophyta</taxon>
        <taxon>Embryophyta</taxon>
        <taxon>Tracheophyta</taxon>
        <taxon>Spermatophyta</taxon>
        <taxon>Magnoliopsida</taxon>
        <taxon>eudicotyledons</taxon>
        <taxon>Gunneridae</taxon>
        <taxon>Pentapetalae</taxon>
        <taxon>asterids</taxon>
        <taxon>Ericales</taxon>
        <taxon>Ericaceae</taxon>
        <taxon>Vaccinioideae</taxon>
        <taxon>Vaccinieae</taxon>
        <taxon>Vaccinium</taxon>
    </lineage>
</organism>
<gene>
    <name evidence="1" type="ORF">Vadar_004080</name>
</gene>
<comment type="caution">
    <text evidence="1">The sequence shown here is derived from an EMBL/GenBank/DDBJ whole genome shotgun (WGS) entry which is preliminary data.</text>
</comment>
<protein>
    <submittedName>
        <fullName evidence="1">Uncharacterized protein</fullName>
    </submittedName>
</protein>
<evidence type="ECO:0000313" key="1">
    <source>
        <dbReference type="EMBL" id="KAH7865239.1"/>
    </source>
</evidence>